<dbReference type="STRING" id="536979.SAMN04488055_3577"/>
<dbReference type="InterPro" id="IPR016181">
    <property type="entry name" value="Acyl_CoA_acyltransferase"/>
</dbReference>
<organism evidence="2 3">
    <name type="scientific">Chitinophaga niabensis</name>
    <dbReference type="NCBI Taxonomy" id="536979"/>
    <lineage>
        <taxon>Bacteria</taxon>
        <taxon>Pseudomonadati</taxon>
        <taxon>Bacteroidota</taxon>
        <taxon>Chitinophagia</taxon>
        <taxon>Chitinophagales</taxon>
        <taxon>Chitinophagaceae</taxon>
        <taxon>Chitinophaga</taxon>
    </lineage>
</organism>
<dbReference type="AlphaFoldDB" id="A0A1N6J344"/>
<dbReference type="EMBL" id="FSRA01000002">
    <property type="protein sequence ID" value="SIO38546.1"/>
    <property type="molecule type" value="Genomic_DNA"/>
</dbReference>
<dbReference type="GO" id="GO:0016747">
    <property type="term" value="F:acyltransferase activity, transferring groups other than amino-acyl groups"/>
    <property type="evidence" value="ECO:0007669"/>
    <property type="project" value="InterPro"/>
</dbReference>
<dbReference type="PROSITE" id="PS51186">
    <property type="entry name" value="GNAT"/>
    <property type="match status" value="1"/>
</dbReference>
<dbReference type="RefSeq" id="WP_074240799.1">
    <property type="nucleotide sequence ID" value="NZ_FSRA01000002.1"/>
</dbReference>
<dbReference type="InterPro" id="IPR000182">
    <property type="entry name" value="GNAT_dom"/>
</dbReference>
<protein>
    <submittedName>
        <fullName evidence="2">Acetyltransferase (GNAT) family protein</fullName>
    </submittedName>
</protein>
<accession>A0A1N6J344</accession>
<dbReference type="OrthoDB" id="7205533at2"/>
<evidence type="ECO:0000259" key="1">
    <source>
        <dbReference type="PROSITE" id="PS51186"/>
    </source>
</evidence>
<evidence type="ECO:0000313" key="3">
    <source>
        <dbReference type="Proteomes" id="UP000185003"/>
    </source>
</evidence>
<keyword evidence="2" id="KW-0808">Transferase</keyword>
<reference evidence="2 3" key="1">
    <citation type="submission" date="2016-11" db="EMBL/GenBank/DDBJ databases">
        <authorList>
            <person name="Jaros S."/>
            <person name="Januszkiewicz K."/>
            <person name="Wedrychowicz H."/>
        </authorList>
    </citation>
    <scope>NUCLEOTIDE SEQUENCE [LARGE SCALE GENOMIC DNA]</scope>
    <source>
        <strain evidence="2 3">DSM 24787</strain>
    </source>
</reference>
<name>A0A1N6J344_9BACT</name>
<sequence length="171" mass="19834">MASIIKATLENLALIADIGKRTFITSHGHSAPPEDITRYVEEKFSGETLKAELSDTNNIFHLIYHDQQPAGYSKIILNASHPAIQLKNVTKLERLYLLQDFYNLKLGYQLYQFNVDLSRKSKQAGMWLFVWKENHRAIDFYMRAGFEPIGSFDFQISPTHANPNHHMFLRY</sequence>
<feature type="domain" description="N-acetyltransferase" evidence="1">
    <location>
        <begin position="2"/>
        <end position="171"/>
    </location>
</feature>
<keyword evidence="3" id="KW-1185">Reference proteome</keyword>
<evidence type="ECO:0000313" key="2">
    <source>
        <dbReference type="EMBL" id="SIO38546.1"/>
    </source>
</evidence>
<dbReference type="Proteomes" id="UP000185003">
    <property type="component" value="Unassembled WGS sequence"/>
</dbReference>
<gene>
    <name evidence="2" type="ORF">SAMN04488055_3577</name>
</gene>
<dbReference type="Pfam" id="PF00583">
    <property type="entry name" value="Acetyltransf_1"/>
    <property type="match status" value="1"/>
</dbReference>
<proteinExistence type="predicted"/>
<dbReference type="SUPFAM" id="SSF55729">
    <property type="entry name" value="Acyl-CoA N-acyltransferases (Nat)"/>
    <property type="match status" value="1"/>
</dbReference>
<dbReference type="Gene3D" id="3.40.630.30">
    <property type="match status" value="1"/>
</dbReference>